<sequence length="943" mass="105583">MTMGGVLRAELERADSFQFSVAFVTTDGIGTITQQLSQFKGKGTIVTSDYQDFNEPDALRELLKFDHIEARILVGKPHHAKGYIFHHSDHLTALVGSSNLTRNALLSNNEWNLKFSSHDDGDIAIQLSKAVKWQRENSIVLTEDWIDQYEKRRKKRTVIFDDVSQPISLSDDGEEILPNLMQTEALENLQRVIDAGERRAIIISATGTGKTILSALAVRQIKPRRVLFVAHREQILNKAAEEFQRVLACPPTDIGFIVGQRKEANQRLVFATIQSLSRGDTLSDISPEQFDLVIVDEVHRSGAESYQKVLNHFRADFTLGLTATPERTDGFNVFELFDYNVPYEIRLEGALENHMLVPFDYYGVSDYESAFGSVISDNSTLEQLADPERVHHLAKIIQDYSFARDSKGLIFCSSNAEAAALSKGLNAESVHGRPLRTIALSGGDSIETRENAVEKLAHGEIDYILTVDIFNEGIDIPPVNMVVMLRSTQSSIVFTQQLGRGLRKYAGKRSLRVIDVIGNYATNFLIAVALTGDRSGSKDVIKEGLHRTRTHPLAGASTVSFDRVSMQRIVESLQKARIADRKAKREAILNLQYRLGRIPSLVDFENHESMNPFILAATDNNASNYWSLLNALKFVETPPSSHEAAVLSMLSIELLNGKRPHELLLLRALIENGPISVDSFRNSLQQQGLDASAKHLESVERILDLSWFVKATAQKYGSKPIVERVGDQYRLGREFTSLYGSYAAEHPHPEMSFRAHVDDIIATGLLINRKHYGSGDRLLPGKLYSRKDACRLLNWKQNAESTIMGYKVDKHSGTCPIFVTYHKDPDVDTRLQYGDHLVNRSTMHWFSRHGRTLESKELQPILSNSVELHLFVKREDADGLEFHYLGQADSTDAQNTTMRGNNGDYLDVVTTDLILHHPIPQEIFDAITASKTVASVAVPHTTS</sequence>
<dbReference type="CDD" id="cd09204">
    <property type="entry name" value="PLDc_N_DEXD_b2"/>
    <property type="match status" value="1"/>
</dbReference>
<dbReference type="Gene3D" id="3.30.870.10">
    <property type="entry name" value="Endonuclease Chain A"/>
    <property type="match status" value="1"/>
</dbReference>
<proteinExistence type="predicted"/>
<dbReference type="GeneID" id="74902811"/>
<dbReference type="PANTHER" id="PTHR47396:SF1">
    <property type="entry name" value="ATP-DEPENDENT HELICASE IRC3-RELATED"/>
    <property type="match status" value="1"/>
</dbReference>
<dbReference type="InterPro" id="IPR021835">
    <property type="entry name" value="DUF3427"/>
</dbReference>
<dbReference type="Gene3D" id="3.40.50.300">
    <property type="entry name" value="P-loop containing nucleotide triphosphate hydrolases"/>
    <property type="match status" value="2"/>
</dbReference>
<keyword evidence="3" id="KW-0347">Helicase</keyword>
<keyword evidence="3" id="KW-0378">Hydrolase</keyword>
<dbReference type="InterPro" id="IPR058403">
    <property type="entry name" value="DUF8090"/>
</dbReference>
<dbReference type="SMART" id="SM00490">
    <property type="entry name" value="HELICc"/>
    <property type="match status" value="1"/>
</dbReference>
<dbReference type="SUPFAM" id="SSF56024">
    <property type="entry name" value="Phospholipase D/nuclease"/>
    <property type="match status" value="1"/>
</dbReference>
<dbReference type="PROSITE" id="PS51192">
    <property type="entry name" value="HELICASE_ATP_BIND_1"/>
    <property type="match status" value="1"/>
</dbReference>
<name>A0A838X3J0_9CORY</name>
<comment type="caution">
    <text evidence="3">The sequence shown here is derived from an EMBL/GenBank/DDBJ whole genome shotgun (WGS) entry which is preliminary data.</text>
</comment>
<dbReference type="Pfam" id="PF11907">
    <property type="entry name" value="DUF3427"/>
    <property type="match status" value="1"/>
</dbReference>
<evidence type="ECO:0000313" key="4">
    <source>
        <dbReference type="Proteomes" id="UP000580709"/>
    </source>
</evidence>
<dbReference type="GO" id="GO:0016787">
    <property type="term" value="F:hydrolase activity"/>
    <property type="evidence" value="ECO:0007669"/>
    <property type="project" value="InterPro"/>
</dbReference>
<reference evidence="3 4" key="1">
    <citation type="submission" date="2020-07" db="EMBL/GenBank/DDBJ databases">
        <authorList>
            <person name="Khare M."/>
        </authorList>
    </citation>
    <scope>NUCLEOTIDE SEQUENCE [LARGE SCALE GENOMIC DNA]</scope>
    <source>
        <strain evidence="3 4">P8776</strain>
    </source>
</reference>
<dbReference type="InterPro" id="IPR001650">
    <property type="entry name" value="Helicase_C-like"/>
</dbReference>
<dbReference type="InterPro" id="IPR014001">
    <property type="entry name" value="Helicase_ATP-bd"/>
</dbReference>
<evidence type="ECO:0000259" key="1">
    <source>
        <dbReference type="PROSITE" id="PS51192"/>
    </source>
</evidence>
<protein>
    <submittedName>
        <fullName evidence="3">DEAD/DEAH box helicase</fullName>
    </submittedName>
</protein>
<dbReference type="AlphaFoldDB" id="A0A838X3J0"/>
<dbReference type="SUPFAM" id="SSF52540">
    <property type="entry name" value="P-loop containing nucleoside triphosphate hydrolases"/>
    <property type="match status" value="1"/>
</dbReference>
<dbReference type="EMBL" id="JACEOR010000353">
    <property type="protein sequence ID" value="MBA4505337.1"/>
    <property type="molecule type" value="Genomic_DNA"/>
</dbReference>
<organism evidence="3 4">
    <name type="scientific">Corynebacterium sanguinis</name>
    <dbReference type="NCBI Taxonomy" id="2594913"/>
    <lineage>
        <taxon>Bacteria</taxon>
        <taxon>Bacillati</taxon>
        <taxon>Actinomycetota</taxon>
        <taxon>Actinomycetes</taxon>
        <taxon>Mycobacteriales</taxon>
        <taxon>Corynebacteriaceae</taxon>
        <taxon>Corynebacterium</taxon>
    </lineage>
</organism>
<evidence type="ECO:0000313" key="3">
    <source>
        <dbReference type="EMBL" id="MBA4505337.1"/>
    </source>
</evidence>
<dbReference type="InterPro" id="IPR050742">
    <property type="entry name" value="Helicase_Restrict-Modif_Enz"/>
</dbReference>
<evidence type="ECO:0000259" key="2">
    <source>
        <dbReference type="PROSITE" id="PS51194"/>
    </source>
</evidence>
<dbReference type="PROSITE" id="PS51194">
    <property type="entry name" value="HELICASE_CTER"/>
    <property type="match status" value="1"/>
</dbReference>
<dbReference type="InterPro" id="IPR027417">
    <property type="entry name" value="P-loop_NTPase"/>
</dbReference>
<dbReference type="CDD" id="cd18032">
    <property type="entry name" value="DEXHc_RE_I_III_res"/>
    <property type="match status" value="1"/>
</dbReference>
<dbReference type="GO" id="GO:0005524">
    <property type="term" value="F:ATP binding"/>
    <property type="evidence" value="ECO:0007669"/>
    <property type="project" value="InterPro"/>
</dbReference>
<dbReference type="GO" id="GO:0004386">
    <property type="term" value="F:helicase activity"/>
    <property type="evidence" value="ECO:0007669"/>
    <property type="project" value="UniProtKB-KW"/>
</dbReference>
<accession>A0A838X3J0</accession>
<dbReference type="Pfam" id="PF00271">
    <property type="entry name" value="Helicase_C"/>
    <property type="match status" value="1"/>
</dbReference>
<feature type="domain" description="Helicase C-terminal" evidence="2">
    <location>
        <begin position="395"/>
        <end position="556"/>
    </location>
</feature>
<keyword evidence="3" id="KW-0067">ATP-binding</keyword>
<dbReference type="RefSeq" id="WP_144318657.1">
    <property type="nucleotide sequence ID" value="NZ_CP038157.1"/>
</dbReference>
<dbReference type="Pfam" id="PF26350">
    <property type="entry name" value="DUF8090"/>
    <property type="match status" value="1"/>
</dbReference>
<dbReference type="Proteomes" id="UP000580709">
    <property type="component" value="Unassembled WGS sequence"/>
</dbReference>
<dbReference type="SMART" id="SM00487">
    <property type="entry name" value="DEXDc"/>
    <property type="match status" value="1"/>
</dbReference>
<dbReference type="Pfam" id="PF04851">
    <property type="entry name" value="ResIII"/>
    <property type="match status" value="1"/>
</dbReference>
<keyword evidence="3" id="KW-0547">Nucleotide-binding</keyword>
<gene>
    <name evidence="3" type="ORF">H0H28_08405</name>
</gene>
<dbReference type="InterPro" id="IPR006935">
    <property type="entry name" value="Helicase/UvrB_N"/>
</dbReference>
<feature type="domain" description="Helicase ATP-binding" evidence="1">
    <location>
        <begin position="191"/>
        <end position="343"/>
    </location>
</feature>
<dbReference type="CDD" id="cd18799">
    <property type="entry name" value="SF2_C_EcoAI-like"/>
    <property type="match status" value="1"/>
</dbReference>
<dbReference type="GO" id="GO:0003677">
    <property type="term" value="F:DNA binding"/>
    <property type="evidence" value="ECO:0007669"/>
    <property type="project" value="InterPro"/>
</dbReference>
<keyword evidence="4" id="KW-1185">Reference proteome</keyword>
<dbReference type="PANTHER" id="PTHR47396">
    <property type="entry name" value="TYPE I RESTRICTION ENZYME ECOKI R PROTEIN"/>
    <property type="match status" value="1"/>
</dbReference>
<dbReference type="GO" id="GO:0005829">
    <property type="term" value="C:cytosol"/>
    <property type="evidence" value="ECO:0007669"/>
    <property type="project" value="TreeGrafter"/>
</dbReference>